<evidence type="ECO:0000256" key="7">
    <source>
        <dbReference type="SAM" id="Phobius"/>
    </source>
</evidence>
<evidence type="ECO:0000256" key="6">
    <source>
        <dbReference type="SAM" id="MobiDB-lite"/>
    </source>
</evidence>
<evidence type="ECO:0000256" key="2">
    <source>
        <dbReference type="ARBA" id="ARBA00022475"/>
    </source>
</evidence>
<feature type="transmembrane region" description="Helical" evidence="7">
    <location>
        <begin position="6"/>
        <end position="28"/>
    </location>
</feature>
<evidence type="ECO:0000256" key="4">
    <source>
        <dbReference type="ARBA" id="ARBA00022989"/>
    </source>
</evidence>
<keyword evidence="2" id="KW-1003">Cell membrane</keyword>
<dbReference type="InterPro" id="IPR051539">
    <property type="entry name" value="T4SS-coupling_protein"/>
</dbReference>
<evidence type="ECO:0000259" key="8">
    <source>
        <dbReference type="Pfam" id="PF10412"/>
    </source>
</evidence>
<dbReference type="Pfam" id="PF10412">
    <property type="entry name" value="TrwB_AAD_bind"/>
    <property type="match status" value="1"/>
</dbReference>
<accession>A0ABY4BCG9</accession>
<evidence type="ECO:0000313" key="9">
    <source>
        <dbReference type="EMBL" id="UOE36844.1"/>
    </source>
</evidence>
<dbReference type="InterPro" id="IPR019476">
    <property type="entry name" value="T4SS_TraD_DNA-bd"/>
</dbReference>
<feature type="compositionally biased region" description="Acidic residues" evidence="6">
    <location>
        <begin position="610"/>
        <end position="619"/>
    </location>
</feature>
<organism evidence="9 10">
    <name type="scientific">Hymenobacter monticola</name>
    <dbReference type="NCBI Taxonomy" id="1705399"/>
    <lineage>
        <taxon>Bacteria</taxon>
        <taxon>Pseudomonadati</taxon>
        <taxon>Bacteroidota</taxon>
        <taxon>Cytophagia</taxon>
        <taxon>Cytophagales</taxon>
        <taxon>Hymenobacteraceae</taxon>
        <taxon>Hymenobacter</taxon>
    </lineage>
</organism>
<keyword evidence="10" id="KW-1185">Reference proteome</keyword>
<dbReference type="SUPFAM" id="SSF52540">
    <property type="entry name" value="P-loop containing nucleoside triphosphate hydrolases"/>
    <property type="match status" value="1"/>
</dbReference>
<feature type="compositionally biased region" description="Low complexity" evidence="6">
    <location>
        <begin position="480"/>
        <end position="490"/>
    </location>
</feature>
<proteinExistence type="predicted"/>
<dbReference type="EMBL" id="CP094539">
    <property type="protein sequence ID" value="UOE36844.1"/>
    <property type="molecule type" value="Genomic_DNA"/>
</dbReference>
<sequence>MAAFFHWLGILIGAVIFGVVAHLVVLVLKKVAPPAAQGLYRATLIPAAPFDWVPSVTGFTGLFLATGLLQHWLGELATLLLLAWLGWNVYRAYSSPQGATAAPGAAQALSFTLRTTSGPAVRLGNPFRGTFIAGGAGSGKSKSIIEPILQQAGAAGLTGVVYDFKFPTLAEEVAGSYAGGTVTPYFVNFTDLTRSHRVNPLAPELLATASFAREAAATIITNLDAKAAQQRNFWIQSGEVLLAGCIWYLRRNHPQQCSLPAAVSMILEADAPQLLATLQQDEEVRGLIASIASASKSENTIAGVFSTIRNYLAVLNTPEIFWVMSGDQVPLDLNTAATPGVLVVGNDPALSTTFSPLISLIVATAIKRLNQQGRLPSLVLLDEAPTLFIPNFAQLPATARSNQVATVYAVQDVAQMEALTSRQESEMILANLGNQFWGRTTNTATAERVSKMFGKIDKTYRSTTEGTSKSNEWNLLKPTSRSSSTSGSVSIQQRDKLEAQQVMRFGVGEFAGLVVESGRPEFRATFRAEPTKAVKIAPFQEASPEQVRQNFTAIKAQVRAVVGGETGPAQEVQAFAIAKTEPVEQPAQGAEDFAIVKPTTTETAPSPATTEEETDPSKW</sequence>
<evidence type="ECO:0000256" key="1">
    <source>
        <dbReference type="ARBA" id="ARBA00004651"/>
    </source>
</evidence>
<dbReference type="PANTHER" id="PTHR37937">
    <property type="entry name" value="CONJUGATIVE TRANSFER: DNA TRANSPORT"/>
    <property type="match status" value="1"/>
</dbReference>
<feature type="domain" description="Type IV secretion system coupling protein TraD DNA-binding" evidence="8">
    <location>
        <begin position="128"/>
        <end position="471"/>
    </location>
</feature>
<protein>
    <submittedName>
        <fullName evidence="9">Type IV secretion system DNA-binding domain-containing protein</fullName>
    </submittedName>
</protein>
<dbReference type="PANTHER" id="PTHR37937:SF1">
    <property type="entry name" value="CONJUGATIVE TRANSFER: DNA TRANSPORT"/>
    <property type="match status" value="1"/>
</dbReference>
<evidence type="ECO:0000256" key="5">
    <source>
        <dbReference type="ARBA" id="ARBA00023136"/>
    </source>
</evidence>
<feature type="region of interest" description="Disordered" evidence="6">
    <location>
        <begin position="582"/>
        <end position="619"/>
    </location>
</feature>
<dbReference type="Proteomes" id="UP000831390">
    <property type="component" value="Plasmid unnamed5"/>
</dbReference>
<name>A0ABY4BCG9_9BACT</name>
<dbReference type="InterPro" id="IPR027417">
    <property type="entry name" value="P-loop_NTPase"/>
</dbReference>
<keyword evidence="4 7" id="KW-1133">Transmembrane helix</keyword>
<feature type="region of interest" description="Disordered" evidence="6">
    <location>
        <begin position="461"/>
        <end position="491"/>
    </location>
</feature>
<dbReference type="GO" id="GO:0003677">
    <property type="term" value="F:DNA binding"/>
    <property type="evidence" value="ECO:0007669"/>
    <property type="project" value="UniProtKB-KW"/>
</dbReference>
<evidence type="ECO:0000256" key="3">
    <source>
        <dbReference type="ARBA" id="ARBA00022692"/>
    </source>
</evidence>
<comment type="subcellular location">
    <subcellularLocation>
        <location evidence="1">Cell membrane</location>
        <topology evidence="1">Multi-pass membrane protein</topology>
    </subcellularLocation>
</comment>
<feature type="compositionally biased region" description="Low complexity" evidence="6">
    <location>
        <begin position="598"/>
        <end position="609"/>
    </location>
</feature>
<feature type="transmembrane region" description="Helical" evidence="7">
    <location>
        <begin position="40"/>
        <end position="65"/>
    </location>
</feature>
<dbReference type="RefSeq" id="WP_243521061.1">
    <property type="nucleotide sequence ID" value="NZ_CP094539.1"/>
</dbReference>
<keyword evidence="3 7" id="KW-0812">Transmembrane</keyword>
<reference evidence="9 10" key="1">
    <citation type="submission" date="2022-03" db="EMBL/GenBank/DDBJ databases">
        <title>Hymenobactersp. isolated from the air.</title>
        <authorList>
            <person name="Won M."/>
            <person name="Kwon S.-W."/>
        </authorList>
    </citation>
    <scope>NUCLEOTIDE SEQUENCE [LARGE SCALE GENOMIC DNA]</scope>
    <source>
        <strain evidence="9 10">KACC 22596</strain>
        <plasmid evidence="9 10">unnamed5</plasmid>
    </source>
</reference>
<geneLocation type="plasmid" evidence="9 10">
    <name>unnamed5</name>
</geneLocation>
<keyword evidence="5 7" id="KW-0472">Membrane</keyword>
<feature type="compositionally biased region" description="Polar residues" evidence="6">
    <location>
        <begin position="461"/>
        <end position="479"/>
    </location>
</feature>
<evidence type="ECO:0000313" key="10">
    <source>
        <dbReference type="Proteomes" id="UP000831390"/>
    </source>
</evidence>
<dbReference type="Gene3D" id="3.40.50.300">
    <property type="entry name" value="P-loop containing nucleotide triphosphate hydrolases"/>
    <property type="match status" value="1"/>
</dbReference>
<dbReference type="CDD" id="cd01127">
    <property type="entry name" value="TrwB_TraG_TraD_VirD4"/>
    <property type="match status" value="1"/>
</dbReference>
<keyword evidence="9" id="KW-0238">DNA-binding</keyword>
<gene>
    <name evidence="9" type="ORF">MTP16_25675</name>
</gene>
<keyword evidence="9" id="KW-0614">Plasmid</keyword>